<feature type="transmembrane region" description="Helical" evidence="6">
    <location>
        <begin position="352"/>
        <end position="372"/>
    </location>
</feature>
<dbReference type="InterPro" id="IPR050833">
    <property type="entry name" value="Poly_Biosynth_Transport"/>
</dbReference>
<dbReference type="Pfam" id="PF13440">
    <property type="entry name" value="Polysacc_synt_3"/>
    <property type="match status" value="1"/>
</dbReference>
<evidence type="ECO:0000256" key="3">
    <source>
        <dbReference type="ARBA" id="ARBA00022692"/>
    </source>
</evidence>
<feature type="transmembrane region" description="Helical" evidence="6">
    <location>
        <begin position="82"/>
        <end position="107"/>
    </location>
</feature>
<feature type="transmembrane region" description="Helical" evidence="6">
    <location>
        <begin position="323"/>
        <end position="340"/>
    </location>
</feature>
<dbReference type="EMBL" id="CP041345">
    <property type="protein sequence ID" value="QKG79195.1"/>
    <property type="molecule type" value="Genomic_DNA"/>
</dbReference>
<feature type="transmembrane region" description="Helical" evidence="6">
    <location>
        <begin position="295"/>
        <end position="317"/>
    </location>
</feature>
<evidence type="ECO:0000256" key="5">
    <source>
        <dbReference type="ARBA" id="ARBA00023136"/>
    </source>
</evidence>
<keyword evidence="2" id="KW-1003">Cell membrane</keyword>
<keyword evidence="4 6" id="KW-1133">Transmembrane helix</keyword>
<organism evidence="7 8">
    <name type="scientific">Tenuifilum thalassicum</name>
    <dbReference type="NCBI Taxonomy" id="2590900"/>
    <lineage>
        <taxon>Bacteria</taxon>
        <taxon>Pseudomonadati</taxon>
        <taxon>Bacteroidota</taxon>
        <taxon>Bacteroidia</taxon>
        <taxon>Bacteroidales</taxon>
        <taxon>Tenuifilaceae</taxon>
        <taxon>Tenuifilum</taxon>
    </lineage>
</organism>
<dbReference type="PANTHER" id="PTHR30250">
    <property type="entry name" value="PST FAMILY PREDICTED COLANIC ACID TRANSPORTER"/>
    <property type="match status" value="1"/>
</dbReference>
<feature type="transmembrane region" description="Helical" evidence="6">
    <location>
        <begin position="378"/>
        <end position="399"/>
    </location>
</feature>
<dbReference type="Proteomes" id="UP000500961">
    <property type="component" value="Chromosome"/>
</dbReference>
<dbReference type="RefSeq" id="WP_173072722.1">
    <property type="nucleotide sequence ID" value="NZ_CP041345.1"/>
</dbReference>
<evidence type="ECO:0000256" key="4">
    <source>
        <dbReference type="ARBA" id="ARBA00022989"/>
    </source>
</evidence>
<accession>A0A7D3XK60</accession>
<feature type="transmembrane region" description="Helical" evidence="6">
    <location>
        <begin position="177"/>
        <end position="197"/>
    </location>
</feature>
<comment type="subcellular location">
    <subcellularLocation>
        <location evidence="1">Cell membrane</location>
        <topology evidence="1">Multi-pass membrane protein</topology>
    </subcellularLocation>
</comment>
<feature type="transmembrane region" description="Helical" evidence="6">
    <location>
        <begin position="119"/>
        <end position="141"/>
    </location>
</feature>
<dbReference type="AlphaFoldDB" id="A0A7D3XK60"/>
<dbReference type="GO" id="GO:0005886">
    <property type="term" value="C:plasma membrane"/>
    <property type="evidence" value="ECO:0007669"/>
    <property type="project" value="UniProtKB-SubCell"/>
</dbReference>
<name>A0A7D3XK60_9BACT</name>
<sequence>MLQYFKNSTRALQAFQVIRFIAMFAIGVGMARLGFSKEEIGSYEAILFISGLLTTFWITGLIQALLPLYSYQVGDDKTDNRLFNALVVVLALTFVACLMAIVFRGALTDFANLNGNLPFYLMVLYIALSTPSTLTEYVYLLKGKNMLMLTYGFITYGLQVLFVLLPVLLSLGVECSVLGLILISALRFVWMLVVVFRNSTIDFSCMFIKEYLHDGIPLSLKFLVSTSGLYIDQLIIGHYYDSSTFAIYRFGAREIPLYTILTVSLSNSMLANFGRGDHLPKILNTIKVESRRLSHILFPISILAVLSSKLLFGFIFGDAFKDSAGVFMIYSLIVVSRVLMPQTIAQGLRKNGAVLTISIIEMLLNIGLSLLLINRYGIYGVALATVVVYLIEKILLIIYNRVRLKIPASAYVPFDVIVPYSFILIAAFLLSWLLF</sequence>
<dbReference type="KEGG" id="ttz:FHG85_02595"/>
<feature type="transmembrane region" description="Helical" evidence="6">
    <location>
        <begin position="153"/>
        <end position="171"/>
    </location>
</feature>
<evidence type="ECO:0000313" key="7">
    <source>
        <dbReference type="EMBL" id="QKG79195.1"/>
    </source>
</evidence>
<keyword evidence="8" id="KW-1185">Reference proteome</keyword>
<feature type="transmembrane region" description="Helical" evidence="6">
    <location>
        <begin position="411"/>
        <end position="434"/>
    </location>
</feature>
<gene>
    <name evidence="7" type="ORF">FHG85_02595</name>
</gene>
<feature type="transmembrane region" description="Helical" evidence="6">
    <location>
        <begin position="45"/>
        <end position="70"/>
    </location>
</feature>
<dbReference type="PANTHER" id="PTHR30250:SF11">
    <property type="entry name" value="O-ANTIGEN TRANSPORTER-RELATED"/>
    <property type="match status" value="1"/>
</dbReference>
<proteinExistence type="predicted"/>
<evidence type="ECO:0000313" key="8">
    <source>
        <dbReference type="Proteomes" id="UP000500961"/>
    </source>
</evidence>
<feature type="transmembrane region" description="Helical" evidence="6">
    <location>
        <begin position="12"/>
        <end position="33"/>
    </location>
</feature>
<keyword evidence="3 6" id="KW-0812">Transmembrane</keyword>
<evidence type="ECO:0000256" key="2">
    <source>
        <dbReference type="ARBA" id="ARBA00022475"/>
    </source>
</evidence>
<evidence type="ECO:0000256" key="6">
    <source>
        <dbReference type="SAM" id="Phobius"/>
    </source>
</evidence>
<keyword evidence="5 6" id="KW-0472">Membrane</keyword>
<protein>
    <submittedName>
        <fullName evidence="7">Oligosaccharide flippase family protein</fullName>
    </submittedName>
</protein>
<evidence type="ECO:0000256" key="1">
    <source>
        <dbReference type="ARBA" id="ARBA00004651"/>
    </source>
</evidence>
<reference evidence="7 8" key="1">
    <citation type="submission" date="2019-07" db="EMBL/GenBank/DDBJ databases">
        <title>Thalassofilum flectens gen. nov., sp. nov., a novel moderate thermophilic anaerobe from a shallow sea hot spring in Kunashir Island (Russia), representing a new family in the order Bacteroidales, and proposal of Thalassofilacea fam. nov.</title>
        <authorList>
            <person name="Kochetkova T.V."/>
            <person name="Podosokorskaya O.A."/>
            <person name="Novikov A."/>
            <person name="Elcheninov A.G."/>
            <person name="Toshchakov S.V."/>
            <person name="Kublanov I.V."/>
        </authorList>
    </citation>
    <scope>NUCLEOTIDE SEQUENCE [LARGE SCALE GENOMIC DNA]</scope>
    <source>
        <strain evidence="7 8">38-H</strain>
    </source>
</reference>